<dbReference type="Pfam" id="PF00892">
    <property type="entry name" value="EamA"/>
    <property type="match status" value="2"/>
</dbReference>
<dbReference type="PANTHER" id="PTHR32322">
    <property type="entry name" value="INNER MEMBRANE TRANSPORTER"/>
    <property type="match status" value="1"/>
</dbReference>
<dbReference type="OMA" id="MTLYQLA"/>
<evidence type="ECO:0000313" key="8">
    <source>
        <dbReference type="EMBL" id="QEA33279.1"/>
    </source>
</evidence>
<dbReference type="InterPro" id="IPR037185">
    <property type="entry name" value="EmrE-like"/>
</dbReference>
<comment type="subcellular location">
    <subcellularLocation>
        <location evidence="1">Endomembrane system</location>
        <topology evidence="1">Multi-pass membrane protein</topology>
    </subcellularLocation>
</comment>
<feature type="domain" description="EamA" evidence="7">
    <location>
        <begin position="3"/>
        <end position="138"/>
    </location>
</feature>
<name>A0AAE6IIB0_LEUCA</name>
<dbReference type="InterPro" id="IPR050638">
    <property type="entry name" value="AA-Vitamin_Transporters"/>
</dbReference>
<evidence type="ECO:0000259" key="7">
    <source>
        <dbReference type="Pfam" id="PF00892"/>
    </source>
</evidence>
<evidence type="ECO:0000256" key="1">
    <source>
        <dbReference type="ARBA" id="ARBA00004127"/>
    </source>
</evidence>
<feature type="transmembrane region" description="Helical" evidence="6">
    <location>
        <begin position="122"/>
        <end position="141"/>
    </location>
</feature>
<keyword evidence="3 6" id="KW-0812">Transmembrane</keyword>
<evidence type="ECO:0000256" key="2">
    <source>
        <dbReference type="ARBA" id="ARBA00007362"/>
    </source>
</evidence>
<evidence type="ECO:0000256" key="4">
    <source>
        <dbReference type="ARBA" id="ARBA00022989"/>
    </source>
</evidence>
<dbReference type="RefSeq" id="WP_014973778.1">
    <property type="nucleotide sequence ID" value="NZ_BPKR01000007.1"/>
</dbReference>
<feature type="transmembrane region" description="Helical" evidence="6">
    <location>
        <begin position="36"/>
        <end position="54"/>
    </location>
</feature>
<feature type="transmembrane region" description="Helical" evidence="6">
    <location>
        <begin position="286"/>
        <end position="305"/>
    </location>
</feature>
<evidence type="ECO:0000313" key="9">
    <source>
        <dbReference type="Proteomes" id="UP000321332"/>
    </source>
</evidence>
<evidence type="ECO:0000256" key="6">
    <source>
        <dbReference type="SAM" id="Phobius"/>
    </source>
</evidence>
<dbReference type="AlphaFoldDB" id="A0AAE6IIB0"/>
<dbReference type="EMBL" id="CP042374">
    <property type="protein sequence ID" value="QEA33279.1"/>
    <property type="molecule type" value="Genomic_DNA"/>
</dbReference>
<feature type="transmembrane region" description="Helical" evidence="6">
    <location>
        <begin position="231"/>
        <end position="251"/>
    </location>
</feature>
<evidence type="ECO:0000256" key="3">
    <source>
        <dbReference type="ARBA" id="ARBA00022692"/>
    </source>
</evidence>
<evidence type="ECO:0000256" key="5">
    <source>
        <dbReference type="ARBA" id="ARBA00023136"/>
    </source>
</evidence>
<proteinExistence type="inferred from homology"/>
<protein>
    <submittedName>
        <fullName evidence="8">EamA family transporter</fullName>
    </submittedName>
</protein>
<feature type="transmembrane region" description="Helical" evidence="6">
    <location>
        <begin position="93"/>
        <end position="115"/>
    </location>
</feature>
<reference evidence="8 9" key="1">
    <citation type="submission" date="2019-06" db="EMBL/GenBank/DDBJ databases">
        <title>Genome analyses of bacteria isolated from kimchi.</title>
        <authorList>
            <person name="Lee S."/>
            <person name="Ahn S."/>
            <person name="Roh S."/>
        </authorList>
    </citation>
    <scope>NUCLEOTIDE SEQUENCE [LARGE SCALE GENOMIC DNA]</scope>
    <source>
        <strain evidence="8 9">CBA3620</strain>
    </source>
</reference>
<dbReference type="InterPro" id="IPR000620">
    <property type="entry name" value="EamA_dom"/>
</dbReference>
<feature type="transmembrane region" description="Helical" evidence="6">
    <location>
        <begin position="5"/>
        <end position="24"/>
    </location>
</feature>
<dbReference type="GO" id="GO:0016020">
    <property type="term" value="C:membrane"/>
    <property type="evidence" value="ECO:0007669"/>
    <property type="project" value="UniProtKB-SubCell"/>
</dbReference>
<gene>
    <name evidence="8" type="ORF">FGL89_03500</name>
</gene>
<keyword evidence="4 6" id="KW-1133">Transmembrane helix</keyword>
<keyword evidence="5 6" id="KW-0472">Membrane</keyword>
<feature type="transmembrane region" description="Helical" evidence="6">
    <location>
        <begin position="66"/>
        <end position="87"/>
    </location>
</feature>
<feature type="domain" description="EamA" evidence="7">
    <location>
        <begin position="147"/>
        <end position="303"/>
    </location>
</feature>
<dbReference type="Gene3D" id="1.10.3730.20">
    <property type="match status" value="1"/>
</dbReference>
<feature type="transmembrane region" description="Helical" evidence="6">
    <location>
        <begin position="177"/>
        <end position="201"/>
    </location>
</feature>
<feature type="transmembrane region" description="Helical" evidence="6">
    <location>
        <begin position="263"/>
        <end position="280"/>
    </location>
</feature>
<dbReference type="PANTHER" id="PTHR32322:SF2">
    <property type="entry name" value="EAMA DOMAIN-CONTAINING PROTEIN"/>
    <property type="match status" value="1"/>
</dbReference>
<organism evidence="8 9">
    <name type="scientific">Leuconostoc carnosum</name>
    <dbReference type="NCBI Taxonomy" id="1252"/>
    <lineage>
        <taxon>Bacteria</taxon>
        <taxon>Bacillati</taxon>
        <taxon>Bacillota</taxon>
        <taxon>Bacilli</taxon>
        <taxon>Lactobacillales</taxon>
        <taxon>Lactobacillaceae</taxon>
        <taxon>Leuconostoc</taxon>
    </lineage>
</organism>
<dbReference type="GeneID" id="61186796"/>
<feature type="transmembrane region" description="Helical" evidence="6">
    <location>
        <begin position="147"/>
        <end position="165"/>
    </location>
</feature>
<comment type="similarity">
    <text evidence="2">Belongs to the EamA transporter family.</text>
</comment>
<dbReference type="SUPFAM" id="SSF103481">
    <property type="entry name" value="Multidrug resistance efflux transporter EmrE"/>
    <property type="match status" value="2"/>
</dbReference>
<sequence length="322" mass="35116">MKKAYIYVFISTFLFSSMEIALKLAGSEFNGTQINFLRFGIGGLVLLPLAIHRMQQRHIRIIGRDLRMFLLTGLVGVVISMSLYQIAVEIDKASTVAVLFSSNPIFALLFSYVILHETLSRTNLLAVIISMIGLVIIVNPIHLTNPLGIALSLGSALTFGLYAIITRRYSMQRGYDGLAMTCFSFIAGALELLVIIGISHIHVVAQVMSGSVALRNFSNVPIIQGINADDIWMLLYIAVGITAAGYVLYALAMEAGDVSTASLIFFIKPALAPILALIILQEQILLNTIIGVVVIVTGSTVMFIGNRFADKQNTRPYQTAKE</sequence>
<dbReference type="Proteomes" id="UP000321332">
    <property type="component" value="Chromosome"/>
</dbReference>
<accession>A0AAE6IIB0</accession>